<dbReference type="InParanoid" id="A0A251VF29"/>
<keyword evidence="2" id="KW-1185">Reference proteome</keyword>
<dbReference type="EMBL" id="CM007891">
    <property type="protein sequence ID" value="OTG34180.1"/>
    <property type="molecule type" value="Genomic_DNA"/>
</dbReference>
<organism evidence="1 2">
    <name type="scientific">Helianthus annuus</name>
    <name type="common">Common sunflower</name>
    <dbReference type="NCBI Taxonomy" id="4232"/>
    <lineage>
        <taxon>Eukaryota</taxon>
        <taxon>Viridiplantae</taxon>
        <taxon>Streptophyta</taxon>
        <taxon>Embryophyta</taxon>
        <taxon>Tracheophyta</taxon>
        <taxon>Spermatophyta</taxon>
        <taxon>Magnoliopsida</taxon>
        <taxon>eudicotyledons</taxon>
        <taxon>Gunneridae</taxon>
        <taxon>Pentapetalae</taxon>
        <taxon>asterids</taxon>
        <taxon>campanulids</taxon>
        <taxon>Asterales</taxon>
        <taxon>Asteraceae</taxon>
        <taxon>Asteroideae</taxon>
        <taxon>Heliantheae alliance</taxon>
        <taxon>Heliantheae</taxon>
        <taxon>Helianthus</taxon>
    </lineage>
</organism>
<sequence length="60" mass="6876">MIDNVHVIGLLMKSDICVLYDVNRLMCIVKGHKKSDGFMRVLDKIPCLIDIMLNELLEIC</sequence>
<proteinExistence type="predicted"/>
<gene>
    <name evidence="1" type="ORF">HannXRQ_Chr02g0042921</name>
</gene>
<evidence type="ECO:0000313" key="1">
    <source>
        <dbReference type="EMBL" id="OTG34180.1"/>
    </source>
</evidence>
<reference evidence="2" key="1">
    <citation type="journal article" date="2017" name="Nature">
        <title>The sunflower genome provides insights into oil metabolism, flowering and Asterid evolution.</title>
        <authorList>
            <person name="Badouin H."/>
            <person name="Gouzy J."/>
            <person name="Grassa C.J."/>
            <person name="Murat F."/>
            <person name="Staton S.E."/>
            <person name="Cottret L."/>
            <person name="Lelandais-Briere C."/>
            <person name="Owens G.L."/>
            <person name="Carrere S."/>
            <person name="Mayjonade B."/>
            <person name="Legrand L."/>
            <person name="Gill N."/>
            <person name="Kane N.C."/>
            <person name="Bowers J.E."/>
            <person name="Hubner S."/>
            <person name="Bellec A."/>
            <person name="Berard A."/>
            <person name="Berges H."/>
            <person name="Blanchet N."/>
            <person name="Boniface M.C."/>
            <person name="Brunel D."/>
            <person name="Catrice O."/>
            <person name="Chaidir N."/>
            <person name="Claudel C."/>
            <person name="Donnadieu C."/>
            <person name="Faraut T."/>
            <person name="Fievet G."/>
            <person name="Helmstetter N."/>
            <person name="King M."/>
            <person name="Knapp S.J."/>
            <person name="Lai Z."/>
            <person name="Le Paslier M.C."/>
            <person name="Lippi Y."/>
            <person name="Lorenzon L."/>
            <person name="Mandel J.R."/>
            <person name="Marage G."/>
            <person name="Marchand G."/>
            <person name="Marquand E."/>
            <person name="Bret-Mestries E."/>
            <person name="Morien E."/>
            <person name="Nambeesan S."/>
            <person name="Nguyen T."/>
            <person name="Pegot-Espagnet P."/>
            <person name="Pouilly N."/>
            <person name="Raftis F."/>
            <person name="Sallet E."/>
            <person name="Schiex T."/>
            <person name="Thomas J."/>
            <person name="Vandecasteele C."/>
            <person name="Vares D."/>
            <person name="Vear F."/>
            <person name="Vautrin S."/>
            <person name="Crespi M."/>
            <person name="Mangin B."/>
            <person name="Burke J.M."/>
            <person name="Salse J."/>
            <person name="Munos S."/>
            <person name="Vincourt P."/>
            <person name="Rieseberg L.H."/>
            <person name="Langlade N.B."/>
        </authorList>
    </citation>
    <scope>NUCLEOTIDE SEQUENCE [LARGE SCALE GENOMIC DNA]</scope>
    <source>
        <strain evidence="2">cv. SF193</strain>
    </source>
</reference>
<protein>
    <submittedName>
        <fullName evidence="1">Uncharacterized protein</fullName>
    </submittedName>
</protein>
<dbReference type="AlphaFoldDB" id="A0A251VF29"/>
<name>A0A251VF29_HELAN</name>
<evidence type="ECO:0000313" key="2">
    <source>
        <dbReference type="Proteomes" id="UP000215914"/>
    </source>
</evidence>
<accession>A0A251VF29</accession>
<dbReference type="Proteomes" id="UP000215914">
    <property type="component" value="Chromosome 2"/>
</dbReference>